<sequence>MRLFRTGPELPPAVRSSVRGKVLAAAEGEDGGWVVGTRDAVHAVDADGAVTMTLRWEQVHRADWDVETSTLQVEQVEEYGRPLSAYSFVLGEPGALLELVRERVTASVVLQRRTEIERRRGFSVIGRRGPAGGGEVTWAYEFDKGVDPDDPAVMARAEAALRDAKESLGL</sequence>
<gene>
    <name evidence="1" type="ORF">AVDCRST_MAG47-1234</name>
</gene>
<accession>A0A6J4N2F0</accession>
<reference evidence="1" key="1">
    <citation type="submission" date="2020-02" db="EMBL/GenBank/DDBJ databases">
        <authorList>
            <person name="Meier V. D."/>
        </authorList>
    </citation>
    <scope>NUCLEOTIDE SEQUENCE</scope>
    <source>
        <strain evidence="1">AVDCRST_MAG47</strain>
    </source>
</reference>
<protein>
    <submittedName>
        <fullName evidence="1">Uncharacterized protein</fullName>
    </submittedName>
</protein>
<proteinExistence type="predicted"/>
<evidence type="ECO:0000313" key="1">
    <source>
        <dbReference type="EMBL" id="CAA9371105.1"/>
    </source>
</evidence>
<dbReference type="AlphaFoldDB" id="A0A6J4N2F0"/>
<name>A0A6J4N2F0_9ACTN</name>
<dbReference type="EMBL" id="CADCUK010000087">
    <property type="protein sequence ID" value="CAA9371105.1"/>
    <property type="molecule type" value="Genomic_DNA"/>
</dbReference>
<organism evidence="1">
    <name type="scientific">uncultured Nocardioidaceae bacterium</name>
    <dbReference type="NCBI Taxonomy" id="253824"/>
    <lineage>
        <taxon>Bacteria</taxon>
        <taxon>Bacillati</taxon>
        <taxon>Actinomycetota</taxon>
        <taxon>Actinomycetes</taxon>
        <taxon>Propionibacteriales</taxon>
        <taxon>Nocardioidaceae</taxon>
        <taxon>environmental samples</taxon>
    </lineage>
</organism>